<organism evidence="1 3">
    <name type="scientific">Eubacterium callanderi</name>
    <dbReference type="NCBI Taxonomy" id="53442"/>
    <lineage>
        <taxon>Bacteria</taxon>
        <taxon>Bacillati</taxon>
        <taxon>Bacillota</taxon>
        <taxon>Clostridia</taxon>
        <taxon>Eubacteriales</taxon>
        <taxon>Eubacteriaceae</taxon>
        <taxon>Eubacterium</taxon>
    </lineage>
</organism>
<protein>
    <submittedName>
        <fullName evidence="1">Uncharacterized protein</fullName>
    </submittedName>
</protein>
<dbReference type="KEGG" id="elm:ELI_4629"/>
<dbReference type="EMBL" id="CP002273">
    <property type="protein sequence ID" value="AEU12297.1"/>
    <property type="molecule type" value="Genomic_DNA"/>
</dbReference>
<proteinExistence type="predicted"/>
<dbReference type="EMBL" id="CP002273">
    <property type="protein sequence ID" value="ADO36274.1"/>
    <property type="molecule type" value="Genomic_DNA"/>
</dbReference>
<dbReference type="AlphaFoldDB" id="E3GL32"/>
<evidence type="ECO:0000313" key="2">
    <source>
        <dbReference type="EMBL" id="AEU12297.1"/>
    </source>
</evidence>
<reference key="1">
    <citation type="submission" date="2010-09" db="EMBL/GenBank/DDBJ databases">
        <authorList>
            <person name="Roh H."/>
            <person name="Ko H.-J."/>
            <person name="Kim D."/>
            <person name="Choi D.G."/>
            <person name="Park S."/>
            <person name="Kim S."/>
            <person name="Kim K.H."/>
            <person name="Chang I.S."/>
            <person name="Choi I.-G."/>
        </authorList>
    </citation>
    <scope>NUCLEOTIDE SEQUENCE</scope>
    <source>
        <strain>KIST612</strain>
    </source>
</reference>
<name>E3GL32_9FIRM</name>
<sequence length="57" mass="6395">MGNCNNCILSPICDEDQTNVCQADIINNIPDKCKFCKDRWKCPVEKGGECTKEVKDS</sequence>
<evidence type="ECO:0000313" key="1">
    <source>
        <dbReference type="EMBL" id="ADO36274.1"/>
    </source>
</evidence>
<dbReference type="HOGENOM" id="CLU_2989962_0_0_9"/>
<reference evidence="1 3" key="2">
    <citation type="journal article" date="2011" name="J. Bacteriol.">
        <title>Complete genome sequence of a carbon monoxide-utilizing acetogen, Eubacterium limosum KIST612.</title>
        <authorList>
            <person name="Roh H."/>
            <person name="Ko H.J."/>
            <person name="Kim D."/>
            <person name="Choi D.G."/>
            <person name="Park S."/>
            <person name="Kim S."/>
            <person name="Chang I.S."/>
            <person name="Choi I.G."/>
        </authorList>
    </citation>
    <scope>NUCLEOTIDE SEQUENCE [LARGE SCALE GENOMIC DNA]</scope>
    <source>
        <strain evidence="1 3">KIST612</strain>
    </source>
</reference>
<accession>E3GL32</accession>
<evidence type="ECO:0000313" key="3">
    <source>
        <dbReference type="Proteomes" id="UP000006873"/>
    </source>
</evidence>
<gene>
    <name evidence="1" type="ordered locus">ELI_1288</name>
    <name evidence="2" type="ordered locus">ELI_4629</name>
</gene>
<dbReference type="Proteomes" id="UP000006873">
    <property type="component" value="Chromosome"/>
</dbReference>
<keyword evidence="3" id="KW-1185">Reference proteome</keyword>
<dbReference type="KEGG" id="elm:ELI_1288"/>